<dbReference type="EMBL" id="WUUU01000100">
    <property type="protein sequence ID" value="MXR21307.1"/>
    <property type="molecule type" value="Genomic_DNA"/>
</dbReference>
<sequence length="112" mass="12237">MFDATLAATVTGDDVDLALSVENTSDESRTLSFRNGQRAEFVAERPESGETVWRYGDTRVFTMALARVEFAPGETETYTATWDDAPSGEYRVRAWTVAEDASADAQTTVSVA</sequence>
<gene>
    <name evidence="2" type="ORF">GRX66_12080</name>
</gene>
<organism evidence="2 3">
    <name type="scientific">Halobacterium bonnevillei</name>
    <dbReference type="NCBI Taxonomy" id="2692200"/>
    <lineage>
        <taxon>Archaea</taxon>
        <taxon>Methanobacteriati</taxon>
        <taxon>Methanobacteriota</taxon>
        <taxon>Stenosarchaea group</taxon>
        <taxon>Halobacteria</taxon>
        <taxon>Halobacteriales</taxon>
        <taxon>Halobacteriaceae</taxon>
        <taxon>Halobacterium</taxon>
    </lineage>
</organism>
<accession>A0A6B0SJE4</accession>
<dbReference type="AlphaFoldDB" id="A0A6B0SJE4"/>
<comment type="caution">
    <text evidence="2">The sequence shown here is derived from an EMBL/GenBank/DDBJ whole genome shotgun (WGS) entry which is preliminary data.</text>
</comment>
<protein>
    <recommendedName>
        <fullName evidence="1">Intracellular proteinase inhibitor BsuPI domain-containing protein</fullName>
    </recommendedName>
</protein>
<proteinExistence type="predicted"/>
<evidence type="ECO:0000259" key="1">
    <source>
        <dbReference type="Pfam" id="PF12690"/>
    </source>
</evidence>
<dbReference type="RefSeq" id="WP_159526792.1">
    <property type="nucleotide sequence ID" value="NZ_WUUU01000100.1"/>
</dbReference>
<feature type="domain" description="Intracellular proteinase inhibitor BsuPI" evidence="1">
    <location>
        <begin position="5"/>
        <end position="99"/>
    </location>
</feature>
<dbReference type="OrthoDB" id="311964at2157"/>
<dbReference type="Pfam" id="PF12690">
    <property type="entry name" value="BsuPI"/>
    <property type="match status" value="1"/>
</dbReference>
<name>A0A6B0SJE4_9EURY</name>
<keyword evidence="3" id="KW-1185">Reference proteome</keyword>
<dbReference type="Proteomes" id="UP000471521">
    <property type="component" value="Unassembled WGS sequence"/>
</dbReference>
<dbReference type="InterPro" id="IPR038144">
    <property type="entry name" value="IPI"/>
</dbReference>
<dbReference type="Gene3D" id="2.60.40.2360">
    <property type="entry name" value="Intracellular proteinase inhibitor BsuPI"/>
    <property type="match status" value="1"/>
</dbReference>
<reference evidence="2 3" key="1">
    <citation type="submission" date="2019-12" db="EMBL/GenBank/DDBJ databases">
        <title>Isolation and characterization of three novel carbon monoxide-oxidizing members of Halobacteria from salione crusts and soils.</title>
        <authorList>
            <person name="Myers M.R."/>
            <person name="King G.M."/>
        </authorList>
    </citation>
    <scope>NUCLEOTIDE SEQUENCE [LARGE SCALE GENOMIC DNA]</scope>
    <source>
        <strain evidence="2 3">PCN9</strain>
    </source>
</reference>
<dbReference type="InterPro" id="IPR020481">
    <property type="entry name" value="Intracell_prot_inh_BsuPI"/>
</dbReference>
<evidence type="ECO:0000313" key="2">
    <source>
        <dbReference type="EMBL" id="MXR21307.1"/>
    </source>
</evidence>
<evidence type="ECO:0000313" key="3">
    <source>
        <dbReference type="Proteomes" id="UP000471521"/>
    </source>
</evidence>